<dbReference type="Pfam" id="PF24379">
    <property type="entry name" value="DUF7535"/>
    <property type="match status" value="1"/>
</dbReference>
<accession>C7NQ71</accession>
<sequence>MSTSEDNGAIEEALRTVTPLSTEGPNLQMNVVGYLVMLPILFLLLPLLPFAALYIVLSKGAKALRG</sequence>
<name>C7NQ71_HALUD</name>
<proteinExistence type="predicted"/>
<evidence type="ECO:0000313" key="3">
    <source>
        <dbReference type="Proteomes" id="UP000002071"/>
    </source>
</evidence>
<keyword evidence="3" id="KW-1185">Reference proteome</keyword>
<keyword evidence="1" id="KW-1133">Transmembrane helix</keyword>
<reference evidence="2 3" key="1">
    <citation type="journal article" date="2009" name="Stand. Genomic Sci.">
        <title>Complete genome sequence of Halorhabdus utahensis type strain (AX-2).</title>
        <authorList>
            <person name="Anderson I."/>
            <person name="Tindall B.J."/>
            <person name="Pomrenke H."/>
            <person name="Goker M."/>
            <person name="Lapidus A."/>
            <person name="Nolan M."/>
            <person name="Copeland A."/>
            <person name="Glavina Del Rio T."/>
            <person name="Chen F."/>
            <person name="Tice H."/>
            <person name="Cheng J.F."/>
            <person name="Lucas S."/>
            <person name="Chertkov O."/>
            <person name="Bruce D."/>
            <person name="Brettin T."/>
            <person name="Detter J.C."/>
            <person name="Han C."/>
            <person name="Goodwin L."/>
            <person name="Land M."/>
            <person name="Hauser L."/>
            <person name="Chang Y.J."/>
            <person name="Jeffries C.D."/>
            <person name="Pitluck S."/>
            <person name="Pati A."/>
            <person name="Mavromatis K."/>
            <person name="Ivanova N."/>
            <person name="Ovchinnikova G."/>
            <person name="Chen A."/>
            <person name="Palaniappan K."/>
            <person name="Chain P."/>
            <person name="Rohde M."/>
            <person name="Bristow J."/>
            <person name="Eisen J.A."/>
            <person name="Markowitz V."/>
            <person name="Hugenholtz P."/>
            <person name="Kyrpides N.C."/>
            <person name="Klenk H.P."/>
        </authorList>
    </citation>
    <scope>NUCLEOTIDE SEQUENCE [LARGE SCALE GENOMIC DNA]</scope>
    <source>
        <strain evidence="3">DSM 12940 / JCM 11049 / AX-2</strain>
    </source>
</reference>
<keyword evidence="1" id="KW-0472">Membrane</keyword>
<dbReference type="OrthoDB" id="238648at2157"/>
<dbReference type="EMBL" id="CP001687">
    <property type="protein sequence ID" value="ACV11815.1"/>
    <property type="molecule type" value="Genomic_DNA"/>
</dbReference>
<organism evidence="2 3">
    <name type="scientific">Halorhabdus utahensis (strain DSM 12940 / JCM 11049 / AX-2)</name>
    <dbReference type="NCBI Taxonomy" id="519442"/>
    <lineage>
        <taxon>Archaea</taxon>
        <taxon>Methanobacteriati</taxon>
        <taxon>Methanobacteriota</taxon>
        <taxon>Stenosarchaea group</taxon>
        <taxon>Halobacteria</taxon>
        <taxon>Halobacteriales</taxon>
        <taxon>Haloarculaceae</taxon>
        <taxon>Halorhabdus</taxon>
    </lineage>
</organism>
<dbReference type="KEGG" id="hut:Huta_1641"/>
<keyword evidence="1" id="KW-0812">Transmembrane</keyword>
<dbReference type="AlphaFoldDB" id="C7NQ71"/>
<dbReference type="InterPro" id="IPR055957">
    <property type="entry name" value="DUF7535"/>
</dbReference>
<dbReference type="HOGENOM" id="CLU_200886_0_0_2"/>
<dbReference type="GeneID" id="8383921"/>
<dbReference type="Proteomes" id="UP000002071">
    <property type="component" value="Chromosome"/>
</dbReference>
<dbReference type="eggNOG" id="arCOG09162">
    <property type="taxonomic scope" value="Archaea"/>
</dbReference>
<evidence type="ECO:0000313" key="2">
    <source>
        <dbReference type="EMBL" id="ACV11815.1"/>
    </source>
</evidence>
<evidence type="ECO:0000256" key="1">
    <source>
        <dbReference type="SAM" id="Phobius"/>
    </source>
</evidence>
<feature type="transmembrane region" description="Helical" evidence="1">
    <location>
        <begin position="31"/>
        <end position="57"/>
    </location>
</feature>
<protein>
    <submittedName>
        <fullName evidence="2">Uncharacterized protein</fullName>
    </submittedName>
</protein>
<dbReference type="RefSeq" id="WP_015789388.1">
    <property type="nucleotide sequence ID" value="NC_013158.1"/>
</dbReference>
<gene>
    <name evidence="2" type="ordered locus">Huta_1641</name>
</gene>